<keyword evidence="3" id="KW-1185">Reference proteome</keyword>
<accession>A0A2J6QFZ3</accession>
<evidence type="ECO:0000313" key="3">
    <source>
        <dbReference type="Proteomes" id="UP000235672"/>
    </source>
</evidence>
<protein>
    <submittedName>
        <fullName evidence="2">Uncharacterized protein</fullName>
    </submittedName>
</protein>
<gene>
    <name evidence="2" type="ORF">NA56DRAFT_472395</name>
</gene>
<dbReference type="AlphaFoldDB" id="A0A2J6QFZ3"/>
<evidence type="ECO:0000313" key="2">
    <source>
        <dbReference type="EMBL" id="PMD25138.1"/>
    </source>
</evidence>
<dbReference type="EMBL" id="KZ613471">
    <property type="protein sequence ID" value="PMD25138.1"/>
    <property type="molecule type" value="Genomic_DNA"/>
</dbReference>
<dbReference type="Proteomes" id="UP000235672">
    <property type="component" value="Unassembled WGS sequence"/>
</dbReference>
<feature type="region of interest" description="Disordered" evidence="1">
    <location>
        <begin position="85"/>
        <end position="116"/>
    </location>
</feature>
<evidence type="ECO:0000256" key="1">
    <source>
        <dbReference type="SAM" id="MobiDB-lite"/>
    </source>
</evidence>
<sequence>MGCGLWLTSCAIYLQRHLPTLLFSWYYFEIVPSHVRGQRPASKILGPLRPLGHHKKILSFAKQAQHQEGPRSVCQSRVRPDAANTNGYESELLHGPSQFPPSASPSEDDSTQVPDSRWPVEVANSSRLKFLWACAAAGPCRNCRAISVQTSGPISPKFPNE</sequence>
<name>A0A2J6QFZ3_9HELO</name>
<proteinExistence type="predicted"/>
<organism evidence="2 3">
    <name type="scientific">Hyaloscypha hepaticicola</name>
    <dbReference type="NCBI Taxonomy" id="2082293"/>
    <lineage>
        <taxon>Eukaryota</taxon>
        <taxon>Fungi</taxon>
        <taxon>Dikarya</taxon>
        <taxon>Ascomycota</taxon>
        <taxon>Pezizomycotina</taxon>
        <taxon>Leotiomycetes</taxon>
        <taxon>Helotiales</taxon>
        <taxon>Hyaloscyphaceae</taxon>
        <taxon>Hyaloscypha</taxon>
    </lineage>
</organism>
<reference evidence="2 3" key="1">
    <citation type="submission" date="2016-05" db="EMBL/GenBank/DDBJ databases">
        <title>A degradative enzymes factory behind the ericoid mycorrhizal symbiosis.</title>
        <authorList>
            <consortium name="DOE Joint Genome Institute"/>
            <person name="Martino E."/>
            <person name="Morin E."/>
            <person name="Grelet G."/>
            <person name="Kuo A."/>
            <person name="Kohler A."/>
            <person name="Daghino S."/>
            <person name="Barry K."/>
            <person name="Choi C."/>
            <person name="Cichocki N."/>
            <person name="Clum A."/>
            <person name="Copeland A."/>
            <person name="Hainaut M."/>
            <person name="Haridas S."/>
            <person name="Labutti K."/>
            <person name="Lindquist E."/>
            <person name="Lipzen A."/>
            <person name="Khouja H.-R."/>
            <person name="Murat C."/>
            <person name="Ohm R."/>
            <person name="Olson A."/>
            <person name="Spatafora J."/>
            <person name="Veneault-Fourrey C."/>
            <person name="Henrissat B."/>
            <person name="Grigoriev I."/>
            <person name="Martin F."/>
            <person name="Perotto S."/>
        </authorList>
    </citation>
    <scope>NUCLEOTIDE SEQUENCE [LARGE SCALE GENOMIC DNA]</scope>
    <source>
        <strain evidence="2 3">UAMH 7357</strain>
    </source>
</reference>